<feature type="domain" description="F-box" evidence="1">
    <location>
        <begin position="23"/>
        <end position="73"/>
    </location>
</feature>
<dbReference type="InterPro" id="IPR001810">
    <property type="entry name" value="F-box_dom"/>
</dbReference>
<dbReference type="Pfam" id="PF00646">
    <property type="entry name" value="F-box"/>
    <property type="match status" value="1"/>
</dbReference>
<dbReference type="EMBL" id="OZ075112">
    <property type="protein sequence ID" value="CAL4971298.1"/>
    <property type="molecule type" value="Genomic_DNA"/>
</dbReference>
<dbReference type="InterPro" id="IPR055357">
    <property type="entry name" value="LRR_At1g61320_AtMIF1"/>
</dbReference>
<dbReference type="Pfam" id="PF23622">
    <property type="entry name" value="LRR_At1g61320_AtMIF1"/>
    <property type="match status" value="1"/>
</dbReference>
<accession>A0ABC9A762</accession>
<reference evidence="2" key="1">
    <citation type="submission" date="2024-10" db="EMBL/GenBank/DDBJ databases">
        <authorList>
            <person name="Ryan C."/>
        </authorList>
    </citation>
    <scope>NUCLEOTIDE SEQUENCE [LARGE SCALE GENOMIC DNA]</scope>
</reference>
<protein>
    <recommendedName>
        <fullName evidence="1">F-box domain-containing protein</fullName>
    </recommendedName>
</protein>
<dbReference type="Gene3D" id="3.80.10.10">
    <property type="entry name" value="Ribonuclease Inhibitor"/>
    <property type="match status" value="1"/>
</dbReference>
<evidence type="ECO:0000259" key="1">
    <source>
        <dbReference type="PROSITE" id="PS50181"/>
    </source>
</evidence>
<name>A0ABC9A762_9POAL</name>
<dbReference type="Gene3D" id="1.20.1280.50">
    <property type="match status" value="1"/>
</dbReference>
<dbReference type="SUPFAM" id="SSF52058">
    <property type="entry name" value="L domain-like"/>
    <property type="match status" value="1"/>
</dbReference>
<dbReference type="Proteomes" id="UP001497457">
    <property type="component" value="Chromosome 2b"/>
</dbReference>
<sequence length="502" mass="57557">MAKRKSYLEVEQNGPPVKQMRQGLQLSDLPLDILHSIVSRLPIREAVRTSMLSNHWNRIWCSRPNLKFSFRSLVYNKGSGVSRSSISEHVFIQRVDAVLKQHSGIGVDKMKIKFSPLHNEHAEHIDRWVQFAIASKARKLIFDFEGQYPTDEPYSFPFQLFNAANGSHLQSMRLGSISLKQPSNINVFINLKKLELVDVDVTDGELKLMLFNCNVLEFFGISCCRMLTSLHTPRPLNHLKCLKVSHCPSLQVMELNFGLETLEYEGTLIPLGPPSTLRNLCIKSLDILSCIGYIFTELPSTLPRLEKLTLRCPELKRATLPGTPVKFLCLRHLRLELNFISLRKRRTDVFDLACFLEASPFMEHLEVHMWMDYKPERYRKSSHGGLRSLLPCHPHSHLKLVNITGFYGQKDQLELALHVLRVSTALEAMKIDPRPMVACTTLDLGPDDGLCFVDGYRVARKYLRKADHRGVVDVVKASRDVENIWPCKIIHPYWLSRVPENE</sequence>
<dbReference type="PROSITE" id="PS50181">
    <property type="entry name" value="FBOX"/>
    <property type="match status" value="1"/>
</dbReference>
<dbReference type="PANTHER" id="PTHR34145:SF61">
    <property type="entry name" value="OS07G0161500 PROTEIN"/>
    <property type="match status" value="1"/>
</dbReference>
<evidence type="ECO:0000313" key="2">
    <source>
        <dbReference type="EMBL" id="CAL4971298.1"/>
    </source>
</evidence>
<dbReference type="PANTHER" id="PTHR34145">
    <property type="entry name" value="OS02G0105600 PROTEIN"/>
    <property type="match status" value="1"/>
</dbReference>
<keyword evidence="3" id="KW-1185">Reference proteome</keyword>
<proteinExistence type="predicted"/>
<dbReference type="AlphaFoldDB" id="A0ABC9A762"/>
<dbReference type="SUPFAM" id="SSF81383">
    <property type="entry name" value="F-box domain"/>
    <property type="match status" value="1"/>
</dbReference>
<dbReference type="SMART" id="SM00256">
    <property type="entry name" value="FBOX"/>
    <property type="match status" value="1"/>
</dbReference>
<evidence type="ECO:0000313" key="3">
    <source>
        <dbReference type="Proteomes" id="UP001497457"/>
    </source>
</evidence>
<dbReference type="InterPro" id="IPR036047">
    <property type="entry name" value="F-box-like_dom_sf"/>
</dbReference>
<gene>
    <name evidence="2" type="ORF">URODEC1_LOCUS50591</name>
</gene>
<dbReference type="InterPro" id="IPR032675">
    <property type="entry name" value="LRR_dom_sf"/>
</dbReference>
<dbReference type="InterPro" id="IPR053772">
    <property type="entry name" value="At1g61320/At1g61330-like"/>
</dbReference>
<organism evidence="2 3">
    <name type="scientific">Urochloa decumbens</name>
    <dbReference type="NCBI Taxonomy" id="240449"/>
    <lineage>
        <taxon>Eukaryota</taxon>
        <taxon>Viridiplantae</taxon>
        <taxon>Streptophyta</taxon>
        <taxon>Embryophyta</taxon>
        <taxon>Tracheophyta</taxon>
        <taxon>Spermatophyta</taxon>
        <taxon>Magnoliopsida</taxon>
        <taxon>Liliopsida</taxon>
        <taxon>Poales</taxon>
        <taxon>Poaceae</taxon>
        <taxon>PACMAD clade</taxon>
        <taxon>Panicoideae</taxon>
        <taxon>Panicodae</taxon>
        <taxon>Paniceae</taxon>
        <taxon>Melinidinae</taxon>
        <taxon>Urochloa</taxon>
    </lineage>
</organism>